<gene>
    <name evidence="2" type="ORF">RRG08_028886</name>
</gene>
<keyword evidence="3" id="KW-1185">Reference proteome</keyword>
<organism evidence="2 3">
    <name type="scientific">Elysia crispata</name>
    <name type="common">lettuce slug</name>
    <dbReference type="NCBI Taxonomy" id="231223"/>
    <lineage>
        <taxon>Eukaryota</taxon>
        <taxon>Metazoa</taxon>
        <taxon>Spiralia</taxon>
        <taxon>Lophotrochozoa</taxon>
        <taxon>Mollusca</taxon>
        <taxon>Gastropoda</taxon>
        <taxon>Heterobranchia</taxon>
        <taxon>Euthyneura</taxon>
        <taxon>Panpulmonata</taxon>
        <taxon>Sacoglossa</taxon>
        <taxon>Placobranchoidea</taxon>
        <taxon>Plakobranchidae</taxon>
        <taxon>Elysia</taxon>
    </lineage>
</organism>
<proteinExistence type="predicted"/>
<name>A0AAE1D742_9GAST</name>
<evidence type="ECO:0000313" key="3">
    <source>
        <dbReference type="Proteomes" id="UP001283361"/>
    </source>
</evidence>
<sequence>MRFGGLQDQRNNGPVPDELAVFRPTHRGNAVTMKRFPQQQLGDFQLNNFAAQGFSHPMVSMSFISQWRDFLTPDI</sequence>
<evidence type="ECO:0000313" key="2">
    <source>
        <dbReference type="EMBL" id="KAK3759884.1"/>
    </source>
</evidence>
<feature type="region of interest" description="Disordered" evidence="1">
    <location>
        <begin position="1"/>
        <end position="20"/>
    </location>
</feature>
<reference evidence="2" key="1">
    <citation type="journal article" date="2023" name="G3 (Bethesda)">
        <title>A reference genome for the long-term kleptoplast-retaining sea slug Elysia crispata morphotype clarki.</title>
        <authorList>
            <person name="Eastman K.E."/>
            <person name="Pendleton A.L."/>
            <person name="Shaikh M.A."/>
            <person name="Suttiyut T."/>
            <person name="Ogas R."/>
            <person name="Tomko P."/>
            <person name="Gavelis G."/>
            <person name="Widhalm J.R."/>
            <person name="Wisecaver J.H."/>
        </authorList>
    </citation>
    <scope>NUCLEOTIDE SEQUENCE</scope>
    <source>
        <strain evidence="2">ECLA1</strain>
    </source>
</reference>
<dbReference type="Proteomes" id="UP001283361">
    <property type="component" value="Unassembled WGS sequence"/>
</dbReference>
<protein>
    <submittedName>
        <fullName evidence="2">Uncharacterized protein</fullName>
    </submittedName>
</protein>
<dbReference type="EMBL" id="JAWDGP010005065">
    <property type="protein sequence ID" value="KAK3759884.1"/>
    <property type="molecule type" value="Genomic_DNA"/>
</dbReference>
<comment type="caution">
    <text evidence="2">The sequence shown here is derived from an EMBL/GenBank/DDBJ whole genome shotgun (WGS) entry which is preliminary data.</text>
</comment>
<accession>A0AAE1D742</accession>
<dbReference type="AlphaFoldDB" id="A0AAE1D742"/>
<evidence type="ECO:0000256" key="1">
    <source>
        <dbReference type="SAM" id="MobiDB-lite"/>
    </source>
</evidence>